<gene>
    <name evidence="1" type="ORF">CAL65_18855</name>
</gene>
<evidence type="ECO:0000313" key="1">
    <source>
        <dbReference type="EMBL" id="RFA32856.1"/>
    </source>
</evidence>
<organism evidence="1 2">
    <name type="scientific">Alkalilimnicola ehrlichii</name>
    <dbReference type="NCBI Taxonomy" id="351052"/>
    <lineage>
        <taxon>Bacteria</taxon>
        <taxon>Pseudomonadati</taxon>
        <taxon>Pseudomonadota</taxon>
        <taxon>Gammaproteobacteria</taxon>
        <taxon>Chromatiales</taxon>
        <taxon>Ectothiorhodospiraceae</taxon>
        <taxon>Alkalilimnicola</taxon>
    </lineage>
</organism>
<accession>A0A3E0WLJ9</accession>
<sequence>MNLTVESEAEQPETLLLAYAQAEAERGALGRDVWERSLRLWHADAERAIGVVASWGMKDDAIAGRDIKLHLQQVEGRWQVEDVFERYHCRRGVSDDGLCL</sequence>
<evidence type="ECO:0008006" key="3">
    <source>
        <dbReference type="Google" id="ProtNLM"/>
    </source>
</evidence>
<keyword evidence="2" id="KW-1185">Reference proteome</keyword>
<reference evidence="2" key="1">
    <citation type="submission" date="2017-05" db="EMBL/GenBank/DDBJ databases">
        <authorList>
            <person name="Sharma S."/>
            <person name="Sidhu C."/>
            <person name="Pinnaka A.K."/>
        </authorList>
    </citation>
    <scope>NUCLEOTIDE SEQUENCE [LARGE SCALE GENOMIC DNA]</scope>
    <source>
        <strain evidence="2">AK93</strain>
    </source>
</reference>
<evidence type="ECO:0000313" key="2">
    <source>
        <dbReference type="Proteomes" id="UP000256763"/>
    </source>
</evidence>
<proteinExistence type="predicted"/>
<comment type="caution">
    <text evidence="1">The sequence shown here is derived from an EMBL/GenBank/DDBJ whole genome shotgun (WGS) entry which is preliminary data.</text>
</comment>
<dbReference type="EMBL" id="NFZW01000025">
    <property type="protein sequence ID" value="RFA32856.1"/>
    <property type="molecule type" value="Genomic_DNA"/>
</dbReference>
<dbReference type="AlphaFoldDB" id="A0A3E0WLJ9"/>
<dbReference type="OrthoDB" id="5785636at2"/>
<dbReference type="RefSeq" id="WP_116303698.1">
    <property type="nucleotide sequence ID" value="NZ_NFZV01000026.1"/>
</dbReference>
<name>A0A3E0WLJ9_9GAMM</name>
<dbReference type="Proteomes" id="UP000256763">
    <property type="component" value="Unassembled WGS sequence"/>
</dbReference>
<protein>
    <recommendedName>
        <fullName evidence="3">SnoaL-like domain-containing protein</fullName>
    </recommendedName>
</protein>